<gene>
    <name evidence="1" type="ORF">DPMN_084647</name>
</gene>
<comment type="caution">
    <text evidence="1">The sequence shown here is derived from an EMBL/GenBank/DDBJ whole genome shotgun (WGS) entry which is preliminary data.</text>
</comment>
<sequence length="80" mass="8576">MRGPSSCTGSLAAFQHQGDVSTLVPRCEDLPRVQERLWLFHIRAAMEGPPSSTGALAAFYIRAAMRGPSSCTGTLAAFQH</sequence>
<reference evidence="1" key="1">
    <citation type="journal article" date="2019" name="bioRxiv">
        <title>The Genome of the Zebra Mussel, Dreissena polymorpha: A Resource for Invasive Species Research.</title>
        <authorList>
            <person name="McCartney M.A."/>
            <person name="Auch B."/>
            <person name="Kono T."/>
            <person name="Mallez S."/>
            <person name="Zhang Y."/>
            <person name="Obille A."/>
            <person name="Becker A."/>
            <person name="Abrahante J.E."/>
            <person name="Garbe J."/>
            <person name="Badalamenti J.P."/>
            <person name="Herman A."/>
            <person name="Mangelson H."/>
            <person name="Liachko I."/>
            <person name="Sullivan S."/>
            <person name="Sone E.D."/>
            <person name="Koren S."/>
            <person name="Silverstein K.A.T."/>
            <person name="Beckman K.B."/>
            <person name="Gohl D.M."/>
        </authorList>
    </citation>
    <scope>NUCLEOTIDE SEQUENCE</scope>
    <source>
        <strain evidence="1">Duluth1</strain>
        <tissue evidence="1">Whole animal</tissue>
    </source>
</reference>
<protein>
    <submittedName>
        <fullName evidence="1">Uncharacterized protein</fullName>
    </submittedName>
</protein>
<evidence type="ECO:0000313" key="2">
    <source>
        <dbReference type="Proteomes" id="UP000828390"/>
    </source>
</evidence>
<evidence type="ECO:0000313" key="1">
    <source>
        <dbReference type="EMBL" id="KAH3697158.1"/>
    </source>
</evidence>
<dbReference type="EMBL" id="JAIWYP010000016">
    <property type="protein sequence ID" value="KAH3697158.1"/>
    <property type="molecule type" value="Genomic_DNA"/>
</dbReference>
<accession>A0A9D3YB62</accession>
<organism evidence="1 2">
    <name type="scientific">Dreissena polymorpha</name>
    <name type="common">Zebra mussel</name>
    <name type="synonym">Mytilus polymorpha</name>
    <dbReference type="NCBI Taxonomy" id="45954"/>
    <lineage>
        <taxon>Eukaryota</taxon>
        <taxon>Metazoa</taxon>
        <taxon>Spiralia</taxon>
        <taxon>Lophotrochozoa</taxon>
        <taxon>Mollusca</taxon>
        <taxon>Bivalvia</taxon>
        <taxon>Autobranchia</taxon>
        <taxon>Heteroconchia</taxon>
        <taxon>Euheterodonta</taxon>
        <taxon>Imparidentia</taxon>
        <taxon>Neoheterodontei</taxon>
        <taxon>Myida</taxon>
        <taxon>Dreissenoidea</taxon>
        <taxon>Dreissenidae</taxon>
        <taxon>Dreissena</taxon>
    </lineage>
</organism>
<name>A0A9D3YB62_DREPO</name>
<keyword evidence="2" id="KW-1185">Reference proteome</keyword>
<dbReference type="Proteomes" id="UP000828390">
    <property type="component" value="Unassembled WGS sequence"/>
</dbReference>
<proteinExistence type="predicted"/>
<dbReference type="AlphaFoldDB" id="A0A9D3YB62"/>
<reference evidence="1" key="2">
    <citation type="submission" date="2020-11" db="EMBL/GenBank/DDBJ databases">
        <authorList>
            <person name="McCartney M.A."/>
            <person name="Auch B."/>
            <person name="Kono T."/>
            <person name="Mallez S."/>
            <person name="Becker A."/>
            <person name="Gohl D.M."/>
            <person name="Silverstein K.A.T."/>
            <person name="Koren S."/>
            <person name="Bechman K.B."/>
            <person name="Herman A."/>
            <person name="Abrahante J.E."/>
            <person name="Garbe J."/>
        </authorList>
    </citation>
    <scope>NUCLEOTIDE SEQUENCE</scope>
    <source>
        <strain evidence="1">Duluth1</strain>
        <tissue evidence="1">Whole animal</tissue>
    </source>
</reference>